<reference evidence="11 12" key="1">
    <citation type="journal article" date="2020" name="ISME J.">
        <title>Uncovering the hidden diversity of litter-decomposition mechanisms in mushroom-forming fungi.</title>
        <authorList>
            <person name="Floudas D."/>
            <person name="Bentzer J."/>
            <person name="Ahren D."/>
            <person name="Johansson T."/>
            <person name="Persson P."/>
            <person name="Tunlid A."/>
        </authorList>
    </citation>
    <scope>NUCLEOTIDE SEQUENCE [LARGE SCALE GENOMIC DNA]</scope>
    <source>
        <strain evidence="11 12">CBS 291.85</strain>
    </source>
</reference>
<dbReference type="InterPro" id="IPR007066">
    <property type="entry name" value="RNA_pol_Rpb1_3"/>
</dbReference>
<evidence type="ECO:0000256" key="6">
    <source>
        <dbReference type="ARBA" id="ARBA00048552"/>
    </source>
</evidence>
<dbReference type="Pfam" id="PF00623">
    <property type="entry name" value="RNA_pol_Rpb1_2"/>
    <property type="match status" value="2"/>
</dbReference>
<feature type="transmembrane region" description="Helical" evidence="9">
    <location>
        <begin position="804"/>
        <end position="824"/>
    </location>
</feature>
<dbReference type="Gene3D" id="1.10.274.100">
    <property type="entry name" value="RNA polymerase Rpb1, domain 3"/>
    <property type="match status" value="1"/>
</dbReference>
<dbReference type="PANTHER" id="PTHR19376">
    <property type="entry name" value="DNA-DIRECTED RNA POLYMERASE"/>
    <property type="match status" value="1"/>
</dbReference>
<dbReference type="InterPro" id="IPR007083">
    <property type="entry name" value="RNA_pol_Rpb1_4"/>
</dbReference>
<evidence type="ECO:0000256" key="2">
    <source>
        <dbReference type="ARBA" id="ARBA00022478"/>
    </source>
</evidence>
<feature type="compositionally biased region" description="Basic and acidic residues" evidence="8">
    <location>
        <begin position="379"/>
        <end position="414"/>
    </location>
</feature>
<dbReference type="Gene3D" id="6.20.50.80">
    <property type="match status" value="1"/>
</dbReference>
<feature type="region of interest" description="Disordered" evidence="8">
    <location>
        <begin position="341"/>
        <end position="423"/>
    </location>
</feature>
<dbReference type="SUPFAM" id="SSF64484">
    <property type="entry name" value="beta and beta-prime subunits of DNA dependent RNA-polymerase"/>
    <property type="match status" value="1"/>
</dbReference>
<proteinExistence type="inferred from homology"/>
<dbReference type="SMART" id="SM00663">
    <property type="entry name" value="RPOLA_N"/>
    <property type="match status" value="1"/>
</dbReference>
<feature type="transmembrane region" description="Helical" evidence="9">
    <location>
        <begin position="774"/>
        <end position="792"/>
    </location>
</feature>
<dbReference type="GO" id="GO:0006351">
    <property type="term" value="P:DNA-templated transcription"/>
    <property type="evidence" value="ECO:0007669"/>
    <property type="project" value="InterPro"/>
</dbReference>
<dbReference type="InterPro" id="IPR044893">
    <property type="entry name" value="RNA_pol_Rpb1_clamp_domain"/>
</dbReference>
<name>A0A8H5BK62_9AGAR</name>
<dbReference type="Gene3D" id="1.10.132.30">
    <property type="match status" value="1"/>
</dbReference>
<comment type="function">
    <text evidence="7">DNA-dependent RNA polymerase catalyzes the transcription of DNA into RNA using the four ribonucleoside triphosphates as substrates.</text>
</comment>
<dbReference type="Gene3D" id="2.40.40.20">
    <property type="match status" value="1"/>
</dbReference>
<evidence type="ECO:0000256" key="4">
    <source>
        <dbReference type="ARBA" id="ARBA00022695"/>
    </source>
</evidence>
<dbReference type="Gene3D" id="3.30.1490.180">
    <property type="entry name" value="RNA polymerase ii"/>
    <property type="match status" value="1"/>
</dbReference>
<dbReference type="Proteomes" id="UP000559256">
    <property type="component" value="Unassembled WGS sequence"/>
</dbReference>
<gene>
    <name evidence="11" type="ORF">D9758_017141</name>
</gene>
<feature type="transmembrane region" description="Helical" evidence="9">
    <location>
        <begin position="293"/>
        <end position="314"/>
    </location>
</feature>
<dbReference type="InterPro" id="IPR007075">
    <property type="entry name" value="RNA_pol_Rpb1_6"/>
</dbReference>
<accession>A0A8H5BK62</accession>
<dbReference type="EMBL" id="JAACJM010000392">
    <property type="protein sequence ID" value="KAF5323647.1"/>
    <property type="molecule type" value="Genomic_DNA"/>
</dbReference>
<dbReference type="InterPro" id="IPR007081">
    <property type="entry name" value="RNA_pol_Rpb1_5"/>
</dbReference>
<dbReference type="Pfam" id="PF04997">
    <property type="entry name" value="RNA_pol_Rpb1_1"/>
    <property type="match status" value="1"/>
</dbReference>
<dbReference type="EC" id="2.7.7.6" evidence="7"/>
<dbReference type="Pfam" id="PF04992">
    <property type="entry name" value="RNA_pol_Rpb1_6"/>
    <property type="match status" value="1"/>
</dbReference>
<organism evidence="11 12">
    <name type="scientific">Tetrapyrgos nigripes</name>
    <dbReference type="NCBI Taxonomy" id="182062"/>
    <lineage>
        <taxon>Eukaryota</taxon>
        <taxon>Fungi</taxon>
        <taxon>Dikarya</taxon>
        <taxon>Basidiomycota</taxon>
        <taxon>Agaricomycotina</taxon>
        <taxon>Agaricomycetes</taxon>
        <taxon>Agaricomycetidae</taxon>
        <taxon>Agaricales</taxon>
        <taxon>Marasmiineae</taxon>
        <taxon>Marasmiaceae</taxon>
        <taxon>Tetrapyrgos</taxon>
    </lineage>
</organism>
<dbReference type="Pfam" id="PF05000">
    <property type="entry name" value="RNA_pol_Rpb1_4"/>
    <property type="match status" value="1"/>
</dbReference>
<dbReference type="InterPro" id="IPR007080">
    <property type="entry name" value="RNA_pol_Rpb1_1"/>
</dbReference>
<keyword evidence="5 7" id="KW-0804">Transcription</keyword>
<evidence type="ECO:0000256" key="5">
    <source>
        <dbReference type="ARBA" id="ARBA00023163"/>
    </source>
</evidence>
<dbReference type="Gene3D" id="4.10.860.10">
    <property type="entry name" value="UVR domain"/>
    <property type="match status" value="1"/>
</dbReference>
<dbReference type="GO" id="GO:0003677">
    <property type="term" value="F:DNA binding"/>
    <property type="evidence" value="ECO:0007669"/>
    <property type="project" value="InterPro"/>
</dbReference>
<evidence type="ECO:0000313" key="12">
    <source>
        <dbReference type="Proteomes" id="UP000559256"/>
    </source>
</evidence>
<evidence type="ECO:0000256" key="7">
    <source>
        <dbReference type="RuleBase" id="RU004279"/>
    </source>
</evidence>
<dbReference type="Pfam" id="PF04998">
    <property type="entry name" value="RNA_pol_Rpb1_5"/>
    <property type="match status" value="1"/>
</dbReference>
<dbReference type="InterPro" id="IPR045867">
    <property type="entry name" value="DNA-dir_RpoC_beta_prime"/>
</dbReference>
<comment type="caution">
    <text evidence="11">The sequence shown here is derived from an EMBL/GenBank/DDBJ whole genome shotgun (WGS) entry which is preliminary data.</text>
</comment>
<dbReference type="PANTHER" id="PTHR19376:SF37">
    <property type="entry name" value="DNA-DIRECTED RNA POLYMERASE II SUBUNIT RPB1"/>
    <property type="match status" value="1"/>
</dbReference>
<dbReference type="GO" id="GO:0003899">
    <property type="term" value="F:DNA-directed RNA polymerase activity"/>
    <property type="evidence" value="ECO:0007669"/>
    <property type="project" value="UniProtKB-EC"/>
</dbReference>
<protein>
    <recommendedName>
        <fullName evidence="7">DNA-directed RNA polymerase subunit</fullName>
        <ecNumber evidence="7">2.7.7.6</ecNumber>
    </recommendedName>
</protein>
<evidence type="ECO:0000256" key="1">
    <source>
        <dbReference type="ARBA" id="ARBA00006460"/>
    </source>
</evidence>
<keyword evidence="2 7" id="KW-0240">DNA-directed RNA polymerase</keyword>
<keyword evidence="4 7" id="KW-0548">Nucleotidyltransferase</keyword>
<feature type="transmembrane region" description="Helical" evidence="9">
    <location>
        <begin position="223"/>
        <end position="242"/>
    </location>
</feature>
<dbReference type="GO" id="GO:0005665">
    <property type="term" value="C:RNA polymerase II, core complex"/>
    <property type="evidence" value="ECO:0007669"/>
    <property type="project" value="TreeGrafter"/>
</dbReference>
<keyword evidence="9" id="KW-0472">Membrane</keyword>
<dbReference type="InterPro" id="IPR054711">
    <property type="entry name" value="eIF3a_PCI_TPR-like"/>
</dbReference>
<evidence type="ECO:0000256" key="8">
    <source>
        <dbReference type="SAM" id="MobiDB-lite"/>
    </source>
</evidence>
<keyword evidence="12" id="KW-1185">Reference proteome</keyword>
<evidence type="ECO:0000256" key="9">
    <source>
        <dbReference type="SAM" id="Phobius"/>
    </source>
</evidence>
<dbReference type="InterPro" id="IPR042102">
    <property type="entry name" value="RNA_pol_Rpb1_3_sf"/>
</dbReference>
<sequence>MTSSSPYVATFSSPNQLDSVRTQSELLKAVDPLKVIDVALEIQMDDLTTKEWEALSNEVPFFNLLHCPHLTYCSCNRLCNPSSKKLSLAAKIPRPKTFMKLVNFTLQAQGHSTRSGGWTTSLGVKRVVLGESGKRVIVEPPPTPPPSVTLPTYQTISIALPQPIKLVAATPLQEQMQTLKAKSLHLDAESSSTGSSAISTPELHPTLSPGVLLGLPSGSGSTIHFLGSVIIADVGSFFLAAIRFKFWVTGTSTGTTRRAPCSFFTSSIHFSSRTFTTSALITVIILFVEHTYLIFNSTFIFIFFNVIFVFMALISTSSASKLKSYTYLSILLRSREKKEKGKEKESVGMNVNMDEKQENDEERDGDDKMDVDGEGPGEGESRDDPEEEKKKDAAEKEKEKQEEEEEWKTKEKANGMRTQGKGKGKEVLLRYEGEVLCNGEWVWVPEKALGSESGFESGPFSASLANGTAPMVSTSTANEDISSPVGDDEEKGYWVIEQKPVLQDPRKPNMLGAGSKNLRTTFYETKYDWMVLRVWKRNTDRIRNNDEIKAVAELEAEAGVEREEVGTTIETGIEEEVGEHRDQSRDSDRYRRTWSPHDEAEIEGGGRMEDMLPSTCNVVWLGVHAAFIVPPPWSGPIVTKSWEKSEDEVVAELMKNGMDHLKVEGEVEDNYRTMLGKMRSPKGLYVTFTASDTARRAERWVTSLKLQLAFRPVTAIVKQAPKTKTTWIYAQHLSLVYDICHTFTKGPISAELSEFPMMGDAPVHYKIGMSAYMFSYYGVASACAGFIINASVLHPNSSDTTSTLSLLACVVVFPAIGNLGFILLSPDPDTLQHHLDTRFAQLNTNVELELWQEASRSFNLLTMAKAPRPVMIANYSEKLTKIFLMSGNALYHAAAWGKYYAVVTIIGEKSDEELSKLAGQVLISALAIPVGLQNDEEEAKGRATCLTSLLGLTKMHTRTGLLKDVLSRNVLKISPLHVKQLYNIHEVTFGPLTLSSSIAPLLKTLSSSSDPYAPYLSSPPSSPLPFIMLLRDAGEPGAYNETQVEAYVMGCALSQRIDSRVDHLEGCIVFILMSHSGISAEDFGVGAAAGTSLSPAAVGGASGNGVGSKENAQKHCSIYTTFKKMSDSDLHLIGLSEDYARPEWMILTVMPVPPPPVRPSIPVDGGAMRSEDDLTYKLGDIIKSSANVRRCEQEGAPAHVIAEFEQLLQFHVATYMDNDIAGIPQALQKSGHPVKAIRARLKGKEGRLHGNLMGKRVDFSAHTVITGDPNLALDKVGVPRSIAMNLTFLERVTPYNITYLQELVRNGPMTYPGARYVVRDTGERIDLRYNKRADAFLQYGWVVERHLKDGDLPLKSFRYSPYNADFDGDEMNMHVPQSEETWAELSQIAWVPRQIISPQANKPVMGIVQDTLCGIRKFTLRDSFLDWQLWVPEWDGVVPIPAILKPKPLWTGKQILSMVIPPGINIHKNPKPKSSNPVDDGGMLIENGEILFGIVRKGHSPEATCDLFTGIQYVVNYWLFHNGFSIGIGDTIADSKTMAVITQTIADRKADVAKIIEDACQDCLKAAPGMTIRESFESMVERQLNLARHKSGQFAQKNLKDDNNVKQMVVAGSKGCCIPFGFHHRTLPHFTKDDFSPEAHGFVENSYLHGLTLQEFFFHAMAGREGLIDTAVKTAETGYIQRRLVKALEDVMVCYDGTVWNSLGDLIQFVYGEDGMDGAHVEKQLTDTFSLSDWEFEHVFRVDVTDPEGGFLLDTRLQLGIDTNSAELQTKLDEEYAQLRDDRRMLREFIFPPQIPRPTNIFLSTFPRKPTDLEPAYIIDAVQDLCRRLIVVRGDNPLTREAQENATLQFCMHLRAAFAARKVIEQYHLTREAFDWVLGEVESNFNQSLAHPDEMCGTLAAQSIGEPATQMTLNPFHYAGV</sequence>
<dbReference type="Pfam" id="PF22591">
    <property type="entry name" value="eIF3a_PCI_TPR-like"/>
    <property type="match status" value="1"/>
</dbReference>
<keyword evidence="9" id="KW-0812">Transmembrane</keyword>
<comment type="catalytic activity">
    <reaction evidence="6 7">
        <text>RNA(n) + a ribonucleoside 5'-triphosphate = RNA(n+1) + diphosphate</text>
        <dbReference type="Rhea" id="RHEA:21248"/>
        <dbReference type="Rhea" id="RHEA-COMP:14527"/>
        <dbReference type="Rhea" id="RHEA-COMP:17342"/>
        <dbReference type="ChEBI" id="CHEBI:33019"/>
        <dbReference type="ChEBI" id="CHEBI:61557"/>
        <dbReference type="ChEBI" id="CHEBI:140395"/>
        <dbReference type="EC" id="2.7.7.6"/>
    </reaction>
</comment>
<dbReference type="InterPro" id="IPR006592">
    <property type="entry name" value="RNA_pol_N"/>
</dbReference>
<dbReference type="Gene3D" id="4.10.860.120">
    <property type="entry name" value="RNA polymerase II, clamp domain"/>
    <property type="match status" value="1"/>
</dbReference>
<dbReference type="InterPro" id="IPR000722">
    <property type="entry name" value="RNA_pol_asu"/>
</dbReference>
<keyword evidence="9" id="KW-1133">Transmembrane helix</keyword>
<evidence type="ECO:0000313" key="11">
    <source>
        <dbReference type="EMBL" id="KAF5323647.1"/>
    </source>
</evidence>
<evidence type="ECO:0000259" key="10">
    <source>
        <dbReference type="SMART" id="SM00663"/>
    </source>
</evidence>
<comment type="similarity">
    <text evidence="1 7">Belongs to the RNA polymerase beta' chain family.</text>
</comment>
<evidence type="ECO:0000256" key="3">
    <source>
        <dbReference type="ARBA" id="ARBA00022679"/>
    </source>
</evidence>
<keyword evidence="3 7" id="KW-0808">Transferase</keyword>
<dbReference type="Gene3D" id="1.25.40.860">
    <property type="match status" value="1"/>
</dbReference>
<dbReference type="Gene3D" id="6.10.250.2940">
    <property type="match status" value="1"/>
</dbReference>
<dbReference type="Pfam" id="PF04983">
    <property type="entry name" value="RNA_pol_Rpb1_3"/>
    <property type="match status" value="1"/>
</dbReference>
<dbReference type="InterPro" id="IPR038120">
    <property type="entry name" value="Rpb1_funnel_sf"/>
</dbReference>
<dbReference type="OrthoDB" id="3236127at2759"/>
<feature type="domain" description="RNA polymerase N-terminal" evidence="10">
    <location>
        <begin position="1143"/>
        <end position="1419"/>
    </location>
</feature>